<gene>
    <name evidence="2" type="primary">LOC109679125</name>
</gene>
<evidence type="ECO:0000313" key="2">
    <source>
        <dbReference type="RefSeq" id="XP_073917748.1"/>
    </source>
</evidence>
<protein>
    <submittedName>
        <fullName evidence="2">LOW QUALITY PROTEIN: olfactory receptor 5B12-like</fullName>
    </submittedName>
</protein>
<dbReference type="RefSeq" id="XP_073917748.1">
    <property type="nucleotide sequence ID" value="XM_074061647.1"/>
</dbReference>
<sequence length="475" mass="52025">MTLLENISEVTEFILIGLSDALELQVPWFIIFTVIYFITLVGNLGIIVLILLDSLLHTPMYFFLSNLSLVDCVYASSVTPKVIVGFLTGNQIISYNVCATQIFFFAAFAVSESFLLASMAFNHHAAGCKPLHYTTTMMSTVCVLLLVVSYVVSYIIGLMQSSIHVGFTLHLSFYHSNVISHFFCDVPPLLALSCSDIYTNEIVLFILAAFDAFFTLFVILNSYMFTFVAILRMRSAEGQKKAFSTSASHLTTVSIFFGTIIMYLQPGSSHSMDTDKIASVFYTVITPLLNSLVYSLGNKEVKSAFKKYDRTLSYKEISEKYIFPRGPRPPLPGTEGGGPAGAIGRSPPRPAPVTPTPTRPPNVPRPSPGPARSRRGAGRARERVRAPGRGLPTPPHPETGGGGRRAPRRRERRGGEDGNPSLPRTRRSGPGRGREGAREGGREGPPPPRLRPRRARGRAGARAGGRGVRRSKNLL</sequence>
<keyword evidence="1" id="KW-1185">Reference proteome</keyword>
<evidence type="ECO:0000313" key="1">
    <source>
        <dbReference type="Proteomes" id="UP001732720"/>
    </source>
</evidence>
<name>A0AC58LKU4_CASCN</name>
<reference evidence="2" key="1">
    <citation type="submission" date="2025-08" db="UniProtKB">
        <authorList>
            <consortium name="RefSeq"/>
        </authorList>
    </citation>
    <scope>IDENTIFICATION</scope>
</reference>
<proteinExistence type="predicted"/>
<accession>A0AC58LKU4</accession>
<organism evidence="1 2">
    <name type="scientific">Castor canadensis</name>
    <name type="common">American beaver</name>
    <dbReference type="NCBI Taxonomy" id="51338"/>
    <lineage>
        <taxon>Eukaryota</taxon>
        <taxon>Metazoa</taxon>
        <taxon>Chordata</taxon>
        <taxon>Craniata</taxon>
        <taxon>Vertebrata</taxon>
        <taxon>Euteleostomi</taxon>
        <taxon>Mammalia</taxon>
        <taxon>Eutheria</taxon>
        <taxon>Euarchontoglires</taxon>
        <taxon>Glires</taxon>
        <taxon>Rodentia</taxon>
        <taxon>Castorimorpha</taxon>
        <taxon>Castoridae</taxon>
        <taxon>Castor</taxon>
    </lineage>
</organism>
<dbReference type="Proteomes" id="UP001732720">
    <property type="component" value="Chromosome 1"/>
</dbReference>